<dbReference type="GO" id="GO:0005634">
    <property type="term" value="C:nucleus"/>
    <property type="evidence" value="ECO:0007669"/>
    <property type="project" value="UniProtKB-SubCell"/>
</dbReference>
<dbReference type="InterPro" id="IPR036864">
    <property type="entry name" value="Zn2-C6_fun-type_DNA-bd_sf"/>
</dbReference>
<evidence type="ECO:0000256" key="3">
    <source>
        <dbReference type="ARBA" id="ARBA00023015"/>
    </source>
</evidence>
<dbReference type="PANTHER" id="PTHR47338:SF20">
    <property type="entry name" value="ZN(II)2CYS6 TRANSCRIPTION FACTOR (EUROFUNG)"/>
    <property type="match status" value="1"/>
</dbReference>
<keyword evidence="2" id="KW-0479">Metal-binding</keyword>
<dbReference type="InterPro" id="IPR050815">
    <property type="entry name" value="TF_fung"/>
</dbReference>
<dbReference type="Gene3D" id="4.10.240.10">
    <property type="entry name" value="Zn(2)-C6 fungal-type DNA-binding domain"/>
    <property type="match status" value="1"/>
</dbReference>
<evidence type="ECO:0000313" key="7">
    <source>
        <dbReference type="EMBL" id="ORY03675.1"/>
    </source>
</evidence>
<keyword evidence="3" id="KW-0805">Transcription regulation</keyword>
<dbReference type="AlphaFoldDB" id="A0A1Y1Z1G2"/>
<organism evidence="7 8">
    <name type="scientific">Clohesyomyces aquaticus</name>
    <dbReference type="NCBI Taxonomy" id="1231657"/>
    <lineage>
        <taxon>Eukaryota</taxon>
        <taxon>Fungi</taxon>
        <taxon>Dikarya</taxon>
        <taxon>Ascomycota</taxon>
        <taxon>Pezizomycotina</taxon>
        <taxon>Dothideomycetes</taxon>
        <taxon>Pleosporomycetidae</taxon>
        <taxon>Pleosporales</taxon>
        <taxon>Lindgomycetaceae</taxon>
        <taxon>Clohesyomyces</taxon>
    </lineage>
</organism>
<dbReference type="SMART" id="SM00066">
    <property type="entry name" value="GAL4"/>
    <property type="match status" value="1"/>
</dbReference>
<accession>A0A1Y1Z1G2</accession>
<dbReference type="PROSITE" id="PS50048">
    <property type="entry name" value="ZN2_CY6_FUNGAL_2"/>
    <property type="match status" value="1"/>
</dbReference>
<dbReference type="EMBL" id="MCFA01000144">
    <property type="protein sequence ID" value="ORY03675.1"/>
    <property type="molecule type" value="Genomic_DNA"/>
</dbReference>
<protein>
    <recommendedName>
        <fullName evidence="6">Zn(2)-C6 fungal-type domain-containing protein</fullName>
    </recommendedName>
</protein>
<feature type="domain" description="Zn(2)-C6 fungal-type" evidence="6">
    <location>
        <begin position="6"/>
        <end position="36"/>
    </location>
</feature>
<proteinExistence type="predicted"/>
<dbReference type="Proteomes" id="UP000193144">
    <property type="component" value="Unassembled WGS sequence"/>
</dbReference>
<dbReference type="Pfam" id="PF00172">
    <property type="entry name" value="Zn_clus"/>
    <property type="match status" value="1"/>
</dbReference>
<evidence type="ECO:0000256" key="5">
    <source>
        <dbReference type="ARBA" id="ARBA00023242"/>
    </source>
</evidence>
<evidence type="ECO:0000259" key="6">
    <source>
        <dbReference type="PROSITE" id="PS50048"/>
    </source>
</evidence>
<keyword evidence="4" id="KW-0804">Transcription</keyword>
<comment type="caution">
    <text evidence="7">The sequence shown here is derived from an EMBL/GenBank/DDBJ whole genome shotgun (WGS) entry which is preliminary data.</text>
</comment>
<dbReference type="SUPFAM" id="SSF57701">
    <property type="entry name" value="Zn2/Cys6 DNA-binding domain"/>
    <property type="match status" value="1"/>
</dbReference>
<keyword evidence="5" id="KW-0539">Nucleus</keyword>
<dbReference type="PANTHER" id="PTHR47338">
    <property type="entry name" value="ZN(II)2CYS6 TRANSCRIPTION FACTOR (EUROFUNG)-RELATED"/>
    <property type="match status" value="1"/>
</dbReference>
<comment type="subcellular location">
    <subcellularLocation>
        <location evidence="1">Nucleus</location>
    </subcellularLocation>
</comment>
<dbReference type="CDD" id="cd00067">
    <property type="entry name" value="GAL4"/>
    <property type="match status" value="1"/>
</dbReference>
<gene>
    <name evidence="7" type="ORF">BCR34DRAFT_591505</name>
</gene>
<name>A0A1Y1Z1G2_9PLEO</name>
<keyword evidence="8" id="KW-1185">Reference proteome</keyword>
<evidence type="ECO:0000313" key="8">
    <source>
        <dbReference type="Proteomes" id="UP000193144"/>
    </source>
</evidence>
<evidence type="ECO:0000256" key="4">
    <source>
        <dbReference type="ARBA" id="ARBA00023163"/>
    </source>
</evidence>
<dbReference type="CDD" id="cd12148">
    <property type="entry name" value="fungal_TF_MHR"/>
    <property type="match status" value="1"/>
</dbReference>
<dbReference type="InterPro" id="IPR001138">
    <property type="entry name" value="Zn2Cys6_DnaBD"/>
</dbReference>
<sequence length="471" mass="53238">MTASQVCSTCKGRKKKCDKQMPRCSYCERKGLDCCYSYGSDSSPYTASERDREMFDKTLQPAKFQSLSRAVPYASVLDPRDLDAALSLEVLSIIHACHSSVEDMSMRYFEGLHLWIPFLCPSYFRRELIQFQSEPTAEFALFLLSICLLTYDPSQRYPPPTGHEALYLQVKMVFTQVYVLRRPSVHLIQAGIFTSIWEYAHGRPDASLTSIDICARMAYMADLHRKPECSGWSQAWNTWWAIRIFERIFYCETTAPGIPLITPALEESDMLPHEVGDIDGHETSNLSHQFVSASVAGVGCFGRAAQATYLLDRVIRATKSTNTSQISSLIALDSDIQRLLSATMDKCHGKRGENCGVVGISIRALSILHQHILQSDAMSIESQWCKLSQSALDTLAQMVLDIARSQRDIHGNDIKILSPACNYIFRHALQYLYNKRYADSGAWFKDSDTLREALDRLNRRWNPESGISSAR</sequence>
<dbReference type="OrthoDB" id="3862662at2759"/>
<evidence type="ECO:0000256" key="1">
    <source>
        <dbReference type="ARBA" id="ARBA00004123"/>
    </source>
</evidence>
<reference evidence="7 8" key="1">
    <citation type="submission" date="2016-07" db="EMBL/GenBank/DDBJ databases">
        <title>Pervasive Adenine N6-methylation of Active Genes in Fungi.</title>
        <authorList>
            <consortium name="DOE Joint Genome Institute"/>
            <person name="Mondo S.J."/>
            <person name="Dannebaum R.O."/>
            <person name="Kuo R.C."/>
            <person name="Labutti K."/>
            <person name="Haridas S."/>
            <person name="Kuo A."/>
            <person name="Salamov A."/>
            <person name="Ahrendt S.R."/>
            <person name="Lipzen A."/>
            <person name="Sullivan W."/>
            <person name="Andreopoulos W.B."/>
            <person name="Clum A."/>
            <person name="Lindquist E."/>
            <person name="Daum C."/>
            <person name="Ramamoorthy G.K."/>
            <person name="Gryganskyi A."/>
            <person name="Culley D."/>
            <person name="Magnuson J.K."/>
            <person name="James T.Y."/>
            <person name="O'Malley M.A."/>
            <person name="Stajich J.E."/>
            <person name="Spatafora J.W."/>
            <person name="Visel A."/>
            <person name="Grigoriev I.V."/>
        </authorList>
    </citation>
    <scope>NUCLEOTIDE SEQUENCE [LARGE SCALE GENOMIC DNA]</scope>
    <source>
        <strain evidence="7 8">CBS 115471</strain>
    </source>
</reference>
<evidence type="ECO:0000256" key="2">
    <source>
        <dbReference type="ARBA" id="ARBA00022723"/>
    </source>
</evidence>
<dbReference type="GO" id="GO:0000981">
    <property type="term" value="F:DNA-binding transcription factor activity, RNA polymerase II-specific"/>
    <property type="evidence" value="ECO:0007669"/>
    <property type="project" value="InterPro"/>
</dbReference>
<dbReference type="PROSITE" id="PS00463">
    <property type="entry name" value="ZN2_CY6_FUNGAL_1"/>
    <property type="match status" value="1"/>
</dbReference>
<dbReference type="GO" id="GO:0008270">
    <property type="term" value="F:zinc ion binding"/>
    <property type="evidence" value="ECO:0007669"/>
    <property type="project" value="InterPro"/>
</dbReference>